<comment type="caution">
    <text evidence="10">The sequence shown here is derived from an EMBL/GenBank/DDBJ whole genome shotgun (WGS) entry which is preliminary data.</text>
</comment>
<evidence type="ECO:0000256" key="7">
    <source>
        <dbReference type="ARBA" id="ARBA00039751"/>
    </source>
</evidence>
<dbReference type="InterPro" id="IPR006181">
    <property type="entry name" value="D-amino_acid_oxidase_CS"/>
</dbReference>
<evidence type="ECO:0000313" key="11">
    <source>
        <dbReference type="Proteomes" id="UP000445582"/>
    </source>
</evidence>
<evidence type="ECO:0000256" key="6">
    <source>
        <dbReference type="ARBA" id="ARBA00039101"/>
    </source>
</evidence>
<name>A0A844YE83_9SPHN</name>
<proteinExistence type="inferred from homology"/>
<evidence type="ECO:0000256" key="4">
    <source>
        <dbReference type="ARBA" id="ARBA00022827"/>
    </source>
</evidence>
<dbReference type="GO" id="GO:0071949">
    <property type="term" value="F:FAD binding"/>
    <property type="evidence" value="ECO:0007669"/>
    <property type="project" value="InterPro"/>
</dbReference>
<reference evidence="10 11" key="1">
    <citation type="submission" date="2019-12" db="EMBL/GenBank/DDBJ databases">
        <title>Genomic-based taxomic classification of the family Erythrobacteraceae.</title>
        <authorList>
            <person name="Xu L."/>
        </authorList>
    </citation>
    <scope>NUCLEOTIDE SEQUENCE [LARGE SCALE GENOMIC DNA]</scope>
    <source>
        <strain evidence="10 11">MCCC 1A09965</strain>
    </source>
</reference>
<dbReference type="SUPFAM" id="SSF51971">
    <property type="entry name" value="Nucleotide-binding domain"/>
    <property type="match status" value="1"/>
</dbReference>
<accession>A0A844YE83</accession>
<dbReference type="PANTHER" id="PTHR11530">
    <property type="entry name" value="D-AMINO ACID OXIDASE"/>
    <property type="match status" value="1"/>
</dbReference>
<gene>
    <name evidence="10" type="ORF">GRI48_01415</name>
</gene>
<dbReference type="PROSITE" id="PS00677">
    <property type="entry name" value="DAO"/>
    <property type="match status" value="1"/>
</dbReference>
<dbReference type="Proteomes" id="UP000445582">
    <property type="component" value="Unassembled WGS sequence"/>
</dbReference>
<dbReference type="Pfam" id="PF01266">
    <property type="entry name" value="DAO"/>
    <property type="match status" value="1"/>
</dbReference>
<evidence type="ECO:0000256" key="2">
    <source>
        <dbReference type="ARBA" id="ARBA00006730"/>
    </source>
</evidence>
<keyword evidence="11" id="KW-1185">Reference proteome</keyword>
<comment type="catalytic activity">
    <reaction evidence="8">
        <text>a D-alpha-amino acid + O2 + H2O = a 2-oxocarboxylate + H2O2 + NH4(+)</text>
        <dbReference type="Rhea" id="RHEA:21816"/>
        <dbReference type="ChEBI" id="CHEBI:15377"/>
        <dbReference type="ChEBI" id="CHEBI:15379"/>
        <dbReference type="ChEBI" id="CHEBI:16240"/>
        <dbReference type="ChEBI" id="CHEBI:28938"/>
        <dbReference type="ChEBI" id="CHEBI:35179"/>
        <dbReference type="ChEBI" id="CHEBI:59871"/>
        <dbReference type="EC" id="1.4.3.3"/>
    </reaction>
    <physiologicalReaction direction="left-to-right" evidence="8">
        <dbReference type="Rhea" id="RHEA:21817"/>
    </physiologicalReaction>
</comment>
<dbReference type="InterPro" id="IPR023209">
    <property type="entry name" value="DAO"/>
</dbReference>
<keyword evidence="3" id="KW-0285">Flavoprotein</keyword>
<dbReference type="GO" id="GO:0019478">
    <property type="term" value="P:D-amino acid catabolic process"/>
    <property type="evidence" value="ECO:0007669"/>
    <property type="project" value="TreeGrafter"/>
</dbReference>
<evidence type="ECO:0000256" key="1">
    <source>
        <dbReference type="ARBA" id="ARBA00001974"/>
    </source>
</evidence>
<comment type="cofactor">
    <cofactor evidence="1">
        <name>FAD</name>
        <dbReference type="ChEBI" id="CHEBI:57692"/>
    </cofactor>
</comment>
<dbReference type="AlphaFoldDB" id="A0A844YE83"/>
<keyword evidence="4" id="KW-0274">FAD</keyword>
<dbReference type="GO" id="GO:0005737">
    <property type="term" value="C:cytoplasm"/>
    <property type="evidence" value="ECO:0007669"/>
    <property type="project" value="TreeGrafter"/>
</dbReference>
<sequence length="342" mass="37719">MAPILADREHLMKVTVCLRPFRAAGPRLEVERFGAKTVVHNYGHGGSGWSLSWGCAEEASALARSGGGDEFAVIGAGVIGLTTALRLVESGTRVTIYANDFPAETRSARATGVWSPSSRVALADNTDAAFVERWKGWAERSYARHQQMVGLADDPVEYVTQYNLPGGSNPRTRPSRSYLALDRQLDVIGPRWTTLDGTNNPFGDEDVRSGPVMTFNVARYTDRLARQFLLRGGRMVRREFADRAEVLALPEAVIVNCMGYGARAMWGDDSLVPVRGQINWLLPQPEAHYALYYDAMSVISRPDGVIVQYLGPNDDWGHGIDNESVDWDETNLALSSLRRLFA</sequence>
<keyword evidence="5" id="KW-0560">Oxidoreductase</keyword>
<organism evidence="10 11">
    <name type="scientific">Qipengyuania oceanensis</name>
    <dbReference type="NCBI Taxonomy" id="1463597"/>
    <lineage>
        <taxon>Bacteria</taxon>
        <taxon>Pseudomonadati</taxon>
        <taxon>Pseudomonadota</taxon>
        <taxon>Alphaproteobacteria</taxon>
        <taxon>Sphingomonadales</taxon>
        <taxon>Erythrobacteraceae</taxon>
        <taxon>Qipengyuania</taxon>
    </lineage>
</organism>
<evidence type="ECO:0000256" key="3">
    <source>
        <dbReference type="ARBA" id="ARBA00022630"/>
    </source>
</evidence>
<evidence type="ECO:0000259" key="9">
    <source>
        <dbReference type="Pfam" id="PF01266"/>
    </source>
</evidence>
<dbReference type="OrthoDB" id="246701at2"/>
<dbReference type="GO" id="GO:0003884">
    <property type="term" value="F:D-amino-acid oxidase activity"/>
    <property type="evidence" value="ECO:0007669"/>
    <property type="project" value="UniProtKB-EC"/>
</dbReference>
<dbReference type="Gene3D" id="3.40.50.720">
    <property type="entry name" value="NAD(P)-binding Rossmann-like Domain"/>
    <property type="match status" value="2"/>
</dbReference>
<comment type="similarity">
    <text evidence="2">Belongs to the DAMOX/DASOX family.</text>
</comment>
<evidence type="ECO:0000256" key="8">
    <source>
        <dbReference type="ARBA" id="ARBA00049547"/>
    </source>
</evidence>
<evidence type="ECO:0000313" key="10">
    <source>
        <dbReference type="EMBL" id="MXO61659.1"/>
    </source>
</evidence>
<protein>
    <recommendedName>
        <fullName evidence="7">D-amino-acid oxidase</fullName>
        <ecNumber evidence="6">1.4.3.3</ecNumber>
    </recommendedName>
</protein>
<dbReference type="PANTHER" id="PTHR11530:SF11">
    <property type="entry name" value="D-ASPARTATE OXIDASE"/>
    <property type="match status" value="1"/>
</dbReference>
<evidence type="ECO:0000256" key="5">
    <source>
        <dbReference type="ARBA" id="ARBA00023002"/>
    </source>
</evidence>
<dbReference type="InterPro" id="IPR006076">
    <property type="entry name" value="FAD-dep_OxRdtase"/>
</dbReference>
<feature type="domain" description="FAD dependent oxidoreductase" evidence="9">
    <location>
        <begin position="71"/>
        <end position="341"/>
    </location>
</feature>
<dbReference type="EMBL" id="WTYN01000001">
    <property type="protein sequence ID" value="MXO61659.1"/>
    <property type="molecule type" value="Genomic_DNA"/>
</dbReference>
<dbReference type="EC" id="1.4.3.3" evidence="6"/>